<evidence type="ECO:0008006" key="5">
    <source>
        <dbReference type="Google" id="ProtNLM"/>
    </source>
</evidence>
<sequence>MPEQSAQQSPYRVTQLLWLLVGIVVVTGLLSMVVSLILEEKAERWLEERGYRADIGYLHLSIPSLRLEVYNLELRNPEGRGLRARELMLDYSWWQLLRRGTRLQRAWVAGMEFDLQSGRGEAGGRVWEVAGWDLGEGGERTDRDLRLLIDDLLIRDSRLCYRDRDAWERPSCMRFTRLSAGDFLLGLERTGDEPLQVQVGAEELALRDLLVSREGATSIHTVVGGLTLRDAFYQRPGHRITATELAAERFASCLPRYWADAIPAFGRVVGHCGIARSLQLEGELLFSFGAGARVQWQRGRGEGVILRQRARRWPDWHAGTLSILAMDFSRADKTLRWREARASNFDWCPPAWRDNHMHACVRAGVFSLPDPTLFDWQDKLLVQTDDVGLQQVQLLDRVREIDRPLTFHRIGGESLAYRGETRTLAIGAFNLESATGCVPARLWELPEYCLQLAGLKAPEQLQFRFAPAGHGMPFGVASGPLRLGQFQLREGAGTQLEVEGLHWARLNLLGGAMPWLVQDFSLRFLAGCVPDALLPADLRPLCARARHVQGRGSFAWQHRRDGYLVAGELLVERLLLAEGLQEPTGLLLTGLRTGPAMLRLDGGAIEGGAVGKGTDATRRSDAASPDDDGAEKGLLRDELARRRQRAAAAARTVSPTNLDDPNLVLQRLLLARLEGCLPAGWAALFYSRPDAMPTCFDVRQLEQESELRLAWQGGVHLRTGAISAERAVAETRGGREILFISDLAVPEALVVWPAGSAHRQLELPGLSLSRARVCEPGAVPAAPDVTAPRCIEARELELGKAFSLDADTEELALDFSQSGAAWLGLLGAGGDTLAEVETVDIGLLKLAWSRGDEVPDRVRARQVTVAAAHGCLPAGISLRPGLPRCVSADNIRLGGPGSQPAVQLGVTTLKRTPTAEPLWQFDSVEAGRISLGEQALRLYDLEFRGVLACGMRDLLPEAASQRDIGDCFRAPRLEFSGVTRIGIGKAAPMVELAALESGSIRFWQETGDFARIGAESLNWQQLRWSGGTGLSVTGLTLEGFVGCSPEAVTTALEEVAEALEPRSAEPCVRVRRFELSGSQQLSLGGAFSSDGVMEFGGIVIGGREGPPLEIKSLRLDRLSYGGESPFISLAGASGCLSADWFPGTALAPCYELGPVRVERREQEAGTGANLIYGLSVGGGRFTQPGFPSGLPAELLLFRSLKAEAARLGEGEFSARALRIDNLAGCLPAGYVGGVDHCVKLDLLQASFDFRVGERYLDLAQFRTADLLVLDTDGRRLVRAESIVTARLLLDSGELQLPWLQAEKLGFLGRGKEDPEFQRHGWNGEVKKMRLENLAYSSNRNALEVGRIAIDRPDLILFRSRSGSFPVQQQLEELLGDGDVPGAGESQRFRYRLHHVSMQAGRFTWLDRQGQFRARVPIREIFVELRGISNHPEDDPATIVLRGQPGGFGKMQLAGELDYLDVQKWNASLTGYLENANLIPATPYIANLLGYKILQGQLDAIIDIVIHENKVDAVADIRLNKVRVRRVRDSDQLPVEESMIPLNVALYLLRDGQGDVRFTMPVTGNLYDPNFTFSFIFSDLLQRAILEALFSYFTPVGFYSLAQLAWQRLTAVHLDSIEFEPGSVELTERARRHLAEVVETLREKPGARPGICGIANARDWHALDPESTPEMYQSRRTREAFYRNPPRAKLSELERLARKRGRAVARYLIDAGITADKFIQCAPDYNGRDFSEPRVEFSS</sequence>
<dbReference type="SUPFAM" id="SSF103088">
    <property type="entry name" value="OmpA-like"/>
    <property type="match status" value="1"/>
</dbReference>
<name>A0A1G8Y5H9_9GAMM</name>
<dbReference type="PANTHER" id="PTHR30441:SF8">
    <property type="entry name" value="DUF748 DOMAIN-CONTAINING PROTEIN"/>
    <property type="match status" value="1"/>
</dbReference>
<keyword evidence="2" id="KW-0472">Membrane</keyword>
<dbReference type="GO" id="GO:0005886">
    <property type="term" value="C:plasma membrane"/>
    <property type="evidence" value="ECO:0007669"/>
    <property type="project" value="TreeGrafter"/>
</dbReference>
<accession>A0A1G8Y5H9</accession>
<organism evidence="3 4">
    <name type="scientific">Microbulbifer yueqingensis</name>
    <dbReference type="NCBI Taxonomy" id="658219"/>
    <lineage>
        <taxon>Bacteria</taxon>
        <taxon>Pseudomonadati</taxon>
        <taxon>Pseudomonadota</taxon>
        <taxon>Gammaproteobacteria</taxon>
        <taxon>Cellvibrionales</taxon>
        <taxon>Microbulbiferaceae</taxon>
        <taxon>Microbulbifer</taxon>
    </lineage>
</organism>
<feature type="region of interest" description="Disordered" evidence="1">
    <location>
        <begin position="609"/>
        <end position="633"/>
    </location>
</feature>
<dbReference type="OrthoDB" id="9757969at2"/>
<dbReference type="InterPro" id="IPR036737">
    <property type="entry name" value="OmpA-like_sf"/>
</dbReference>
<keyword evidence="4" id="KW-1185">Reference proteome</keyword>
<dbReference type="STRING" id="658219.SAMN05216212_1368"/>
<proteinExistence type="predicted"/>
<evidence type="ECO:0000313" key="3">
    <source>
        <dbReference type="EMBL" id="SDJ98119.1"/>
    </source>
</evidence>
<dbReference type="EMBL" id="FNFH01000002">
    <property type="protein sequence ID" value="SDJ98119.1"/>
    <property type="molecule type" value="Genomic_DNA"/>
</dbReference>
<dbReference type="Proteomes" id="UP000199305">
    <property type="component" value="Unassembled WGS sequence"/>
</dbReference>
<dbReference type="RefSeq" id="WP_091510526.1">
    <property type="nucleotide sequence ID" value="NZ_FNFH01000002.1"/>
</dbReference>
<dbReference type="GO" id="GO:0090313">
    <property type="term" value="P:regulation of protein targeting to membrane"/>
    <property type="evidence" value="ECO:0007669"/>
    <property type="project" value="TreeGrafter"/>
</dbReference>
<keyword evidence="2" id="KW-0812">Transmembrane</keyword>
<protein>
    <recommendedName>
        <fullName evidence="5">DUF748 domain-containing protein</fullName>
    </recommendedName>
</protein>
<evidence type="ECO:0000256" key="2">
    <source>
        <dbReference type="SAM" id="Phobius"/>
    </source>
</evidence>
<reference evidence="4" key="1">
    <citation type="submission" date="2016-10" db="EMBL/GenBank/DDBJ databases">
        <authorList>
            <person name="Varghese N."/>
            <person name="Submissions S."/>
        </authorList>
    </citation>
    <scope>NUCLEOTIDE SEQUENCE [LARGE SCALE GENOMIC DNA]</scope>
    <source>
        <strain evidence="4">CGMCC 1.10658</strain>
    </source>
</reference>
<evidence type="ECO:0000256" key="1">
    <source>
        <dbReference type="SAM" id="MobiDB-lite"/>
    </source>
</evidence>
<gene>
    <name evidence="3" type="ORF">SAMN05216212_1368</name>
</gene>
<feature type="transmembrane region" description="Helical" evidence="2">
    <location>
        <begin position="16"/>
        <end position="38"/>
    </location>
</feature>
<keyword evidence="2" id="KW-1133">Transmembrane helix</keyword>
<dbReference type="InterPro" id="IPR052894">
    <property type="entry name" value="AsmA-related"/>
</dbReference>
<evidence type="ECO:0000313" key="4">
    <source>
        <dbReference type="Proteomes" id="UP000199305"/>
    </source>
</evidence>
<dbReference type="Pfam" id="PF05359">
    <property type="entry name" value="DUF748"/>
    <property type="match status" value="1"/>
</dbReference>
<dbReference type="Gene3D" id="3.30.1330.60">
    <property type="entry name" value="OmpA-like domain"/>
    <property type="match status" value="1"/>
</dbReference>
<dbReference type="InterPro" id="IPR008023">
    <property type="entry name" value="DUF748"/>
</dbReference>
<dbReference type="PANTHER" id="PTHR30441">
    <property type="entry name" value="DUF748 DOMAIN-CONTAINING PROTEIN"/>
    <property type="match status" value="1"/>
</dbReference>